<sequence>MLIVNDSDGFNYYSQQQDSRYKSKNTLGSSPAHRNTSDPLYSQWSEWTPCSVTCGRGIISRTRTCLKSMYNSRGVSVPLCHGEFSEHKICDLKDIIKLRYSNIAAGQSWGCLLQDENKIPLDLQRKIGVACFHMLTGRDYLKQHFNKIGVTETSASCHQYGDDAMNGRHLHIVGM</sequence>
<dbReference type="InterPro" id="IPR036383">
    <property type="entry name" value="TSP1_rpt_sf"/>
</dbReference>
<dbReference type="AlphaFoldDB" id="A0AAV4PFD2"/>
<dbReference type="SUPFAM" id="SSF82895">
    <property type="entry name" value="TSP-1 type 1 repeat"/>
    <property type="match status" value="1"/>
</dbReference>
<proteinExistence type="predicted"/>
<dbReference type="InterPro" id="IPR038877">
    <property type="entry name" value="THSD1"/>
</dbReference>
<dbReference type="PANTHER" id="PTHR16311:SF3">
    <property type="entry name" value="THROMBOSPONDIN TYPE-1 DOMAIN-CONTAINING PROTEIN 1"/>
    <property type="match status" value="1"/>
</dbReference>
<organism evidence="1 2">
    <name type="scientific">Caerostris extrusa</name>
    <name type="common">Bark spider</name>
    <name type="synonym">Caerostris bankana</name>
    <dbReference type="NCBI Taxonomy" id="172846"/>
    <lineage>
        <taxon>Eukaryota</taxon>
        <taxon>Metazoa</taxon>
        <taxon>Ecdysozoa</taxon>
        <taxon>Arthropoda</taxon>
        <taxon>Chelicerata</taxon>
        <taxon>Arachnida</taxon>
        <taxon>Araneae</taxon>
        <taxon>Araneomorphae</taxon>
        <taxon>Entelegynae</taxon>
        <taxon>Araneoidea</taxon>
        <taxon>Araneidae</taxon>
        <taxon>Caerostris</taxon>
    </lineage>
</organism>
<dbReference type="Pfam" id="PF00090">
    <property type="entry name" value="TSP_1"/>
    <property type="match status" value="1"/>
</dbReference>
<dbReference type="Gene3D" id="2.20.100.10">
    <property type="entry name" value="Thrombospondin type-1 (TSP1) repeat"/>
    <property type="match status" value="1"/>
</dbReference>
<evidence type="ECO:0000313" key="2">
    <source>
        <dbReference type="Proteomes" id="UP001054945"/>
    </source>
</evidence>
<keyword evidence="2" id="KW-1185">Reference proteome</keyword>
<name>A0AAV4PFD2_CAEEX</name>
<dbReference type="InterPro" id="IPR000884">
    <property type="entry name" value="TSP1_rpt"/>
</dbReference>
<protein>
    <submittedName>
        <fullName evidence="1">ADAMTS-like protein 5</fullName>
    </submittedName>
</protein>
<gene>
    <name evidence="1" type="primary">ADAMTSL5_0</name>
    <name evidence="1" type="ORF">CEXT_808691</name>
</gene>
<dbReference type="SMART" id="SM00209">
    <property type="entry name" value="TSP1"/>
    <property type="match status" value="1"/>
</dbReference>
<dbReference type="GO" id="GO:0071944">
    <property type="term" value="C:cell periphery"/>
    <property type="evidence" value="ECO:0007669"/>
    <property type="project" value="TreeGrafter"/>
</dbReference>
<dbReference type="PANTHER" id="PTHR16311">
    <property type="entry name" value="THROMBOSPONDIN TYPE I DOMAIN-CONTAINING 1"/>
    <property type="match status" value="1"/>
</dbReference>
<dbReference type="PROSITE" id="PS50092">
    <property type="entry name" value="TSP1"/>
    <property type="match status" value="1"/>
</dbReference>
<accession>A0AAV4PFD2</accession>
<evidence type="ECO:0000313" key="1">
    <source>
        <dbReference type="EMBL" id="GIX94866.1"/>
    </source>
</evidence>
<reference evidence="1 2" key="1">
    <citation type="submission" date="2021-06" db="EMBL/GenBank/DDBJ databases">
        <title>Caerostris extrusa draft genome.</title>
        <authorList>
            <person name="Kono N."/>
            <person name="Arakawa K."/>
        </authorList>
    </citation>
    <scope>NUCLEOTIDE SEQUENCE [LARGE SCALE GENOMIC DNA]</scope>
</reference>
<comment type="caution">
    <text evidence="1">The sequence shown here is derived from an EMBL/GenBank/DDBJ whole genome shotgun (WGS) entry which is preliminary data.</text>
</comment>
<dbReference type="EMBL" id="BPLR01004441">
    <property type="protein sequence ID" value="GIX94866.1"/>
    <property type="molecule type" value="Genomic_DNA"/>
</dbReference>
<dbReference type="Proteomes" id="UP001054945">
    <property type="component" value="Unassembled WGS sequence"/>
</dbReference>